<gene>
    <name evidence="3" type="ORF">GCM10022214_59730</name>
</gene>
<evidence type="ECO:0000313" key="3">
    <source>
        <dbReference type="EMBL" id="GAA4090911.1"/>
    </source>
</evidence>
<feature type="transmembrane region" description="Helical" evidence="2">
    <location>
        <begin position="122"/>
        <end position="143"/>
    </location>
</feature>
<keyword evidence="2" id="KW-0812">Transmembrane</keyword>
<feature type="transmembrane region" description="Helical" evidence="2">
    <location>
        <begin position="180"/>
        <end position="208"/>
    </location>
</feature>
<proteinExistence type="predicted"/>
<comment type="caution">
    <text evidence="3">The sequence shown here is derived from an EMBL/GenBank/DDBJ whole genome shotgun (WGS) entry which is preliminary data.</text>
</comment>
<feature type="transmembrane region" description="Helical" evidence="2">
    <location>
        <begin position="398"/>
        <end position="419"/>
    </location>
</feature>
<evidence type="ECO:0000313" key="4">
    <source>
        <dbReference type="Proteomes" id="UP001500683"/>
    </source>
</evidence>
<evidence type="ECO:0008006" key="5">
    <source>
        <dbReference type="Google" id="ProtNLM"/>
    </source>
</evidence>
<feature type="region of interest" description="Disordered" evidence="1">
    <location>
        <begin position="435"/>
        <end position="468"/>
    </location>
</feature>
<accession>A0ABP7WMF2</accession>
<evidence type="ECO:0000256" key="2">
    <source>
        <dbReference type="SAM" id="Phobius"/>
    </source>
</evidence>
<feature type="transmembrane region" description="Helical" evidence="2">
    <location>
        <begin position="21"/>
        <end position="46"/>
    </location>
</feature>
<feature type="transmembrane region" description="Helical" evidence="2">
    <location>
        <begin position="214"/>
        <end position="233"/>
    </location>
</feature>
<protein>
    <recommendedName>
        <fullName evidence="5">Glycosyltransferase RgtA/B/C/D-like domain-containing protein</fullName>
    </recommendedName>
</protein>
<dbReference type="Proteomes" id="UP001500683">
    <property type="component" value="Unassembled WGS sequence"/>
</dbReference>
<dbReference type="EMBL" id="BAAAZG010000047">
    <property type="protein sequence ID" value="GAA4090911.1"/>
    <property type="molecule type" value="Genomic_DNA"/>
</dbReference>
<keyword evidence="2" id="KW-1133">Transmembrane helix</keyword>
<keyword evidence="2" id="KW-0472">Membrane</keyword>
<feature type="transmembrane region" description="Helical" evidence="2">
    <location>
        <begin position="149"/>
        <end position="168"/>
    </location>
</feature>
<name>A0ABP7WMF2_9ACTN</name>
<sequence length="468" mass="50721">MVVVDHRLKIGERLGRPGARATAAHAPFAVVLTAGIALRVLAVLGYPSVLWFGDSEGYLRGALRPEPSELRPSGYSLMLWLLKPFGDFTLVVAVQHLMGVAVGVMLYAVAWRAARAAWPDRALAPGLVGAAVAAPSLLDAYQIELEHLLMSDTAFTFLVTAALTVLLWRPGLTWRTGAAAGLMLGAAALTRSVGLPLIAVVVVCLALRRVSWRAVAASVAAFAMCVGAYAGWYRAVHGEFALSSSNGAFLYGRTAAFADCREIRPPADLRVLCREQTRHVPGVAPAFAALWTKYSPFRDLPGGVTGRYANELATRFALRAVRAQPADYAWTVARDTSRSFAWTRSDYPRRWTASQYRFPEHGWMPKKAVPEARAYGRDSADPRVVEPYAGWMRAYQKWGYLPGTLLGVILAAGLAGMAVRRRPWGGAALLPRTRVAEPHRARTAEPPRTHATDADDPGKGDAAVRGDR</sequence>
<reference evidence="4" key="1">
    <citation type="journal article" date="2019" name="Int. J. Syst. Evol. Microbiol.">
        <title>The Global Catalogue of Microorganisms (GCM) 10K type strain sequencing project: providing services to taxonomists for standard genome sequencing and annotation.</title>
        <authorList>
            <consortium name="The Broad Institute Genomics Platform"/>
            <consortium name="The Broad Institute Genome Sequencing Center for Infectious Disease"/>
            <person name="Wu L."/>
            <person name="Ma J."/>
        </authorList>
    </citation>
    <scope>NUCLEOTIDE SEQUENCE [LARGE SCALE GENOMIC DNA]</scope>
    <source>
        <strain evidence="4">JCM 16702</strain>
    </source>
</reference>
<evidence type="ECO:0000256" key="1">
    <source>
        <dbReference type="SAM" id="MobiDB-lite"/>
    </source>
</evidence>
<organism evidence="3 4">
    <name type="scientific">Actinomadura miaoliensis</name>
    <dbReference type="NCBI Taxonomy" id="430685"/>
    <lineage>
        <taxon>Bacteria</taxon>
        <taxon>Bacillati</taxon>
        <taxon>Actinomycetota</taxon>
        <taxon>Actinomycetes</taxon>
        <taxon>Streptosporangiales</taxon>
        <taxon>Thermomonosporaceae</taxon>
        <taxon>Actinomadura</taxon>
    </lineage>
</organism>
<keyword evidence="4" id="KW-1185">Reference proteome</keyword>
<feature type="transmembrane region" description="Helical" evidence="2">
    <location>
        <begin position="88"/>
        <end position="110"/>
    </location>
</feature>